<dbReference type="EMBL" id="CAVMJV010000018">
    <property type="protein sequence ID" value="CAK5060537.1"/>
    <property type="molecule type" value="Genomic_DNA"/>
</dbReference>
<evidence type="ECO:0000313" key="1">
    <source>
        <dbReference type="EMBL" id="CAK5060537.1"/>
    </source>
</evidence>
<reference evidence="1" key="1">
    <citation type="submission" date="2023-11" db="EMBL/GenBank/DDBJ databases">
        <authorList>
            <person name="Poullet M."/>
        </authorList>
    </citation>
    <scope>NUCLEOTIDE SEQUENCE</scope>
    <source>
        <strain evidence="1">E1834</strain>
    </source>
</reference>
<dbReference type="Proteomes" id="UP001497535">
    <property type="component" value="Unassembled WGS sequence"/>
</dbReference>
<keyword evidence="2" id="KW-1185">Reference proteome</keyword>
<proteinExistence type="predicted"/>
<protein>
    <submittedName>
        <fullName evidence="1">Uncharacterized protein</fullName>
    </submittedName>
</protein>
<accession>A0ACB0YSH1</accession>
<name>A0ACB0YSH1_MELEN</name>
<sequence>MLDLKLISQLPLQSYISNFFTSILLPPPPPFFFLLFFSSSPQSSLHLLTPIVCSTDKRKVV</sequence>
<gene>
    <name evidence="1" type="ORF">MENTE1834_LOCUS15979</name>
</gene>
<organism evidence="1 2">
    <name type="scientific">Meloidogyne enterolobii</name>
    <name type="common">Root-knot nematode worm</name>
    <name type="synonym">Meloidogyne mayaguensis</name>
    <dbReference type="NCBI Taxonomy" id="390850"/>
    <lineage>
        <taxon>Eukaryota</taxon>
        <taxon>Metazoa</taxon>
        <taxon>Ecdysozoa</taxon>
        <taxon>Nematoda</taxon>
        <taxon>Chromadorea</taxon>
        <taxon>Rhabditida</taxon>
        <taxon>Tylenchina</taxon>
        <taxon>Tylenchomorpha</taxon>
        <taxon>Tylenchoidea</taxon>
        <taxon>Meloidogynidae</taxon>
        <taxon>Meloidogyninae</taxon>
        <taxon>Meloidogyne</taxon>
    </lineage>
</organism>
<evidence type="ECO:0000313" key="2">
    <source>
        <dbReference type="Proteomes" id="UP001497535"/>
    </source>
</evidence>
<comment type="caution">
    <text evidence="1">The sequence shown here is derived from an EMBL/GenBank/DDBJ whole genome shotgun (WGS) entry which is preliminary data.</text>
</comment>